<reference evidence="2" key="1">
    <citation type="journal article" date="2019" name="Int. J. Syst. Evol. Microbiol.">
        <title>The Global Catalogue of Microorganisms (GCM) 10K type strain sequencing project: providing services to taxonomists for standard genome sequencing and annotation.</title>
        <authorList>
            <consortium name="The Broad Institute Genomics Platform"/>
            <consortium name="The Broad Institute Genome Sequencing Center for Infectious Disease"/>
            <person name="Wu L."/>
            <person name="Ma J."/>
        </authorList>
    </citation>
    <scope>NUCLEOTIDE SEQUENCE [LARGE SCALE GENOMIC DNA]</scope>
    <source>
        <strain evidence="2">KCTC 32255</strain>
    </source>
</reference>
<proteinExistence type="predicted"/>
<dbReference type="EMBL" id="JBHSXX010000001">
    <property type="protein sequence ID" value="MFC6867717.1"/>
    <property type="molecule type" value="Genomic_DNA"/>
</dbReference>
<evidence type="ECO:0000313" key="1">
    <source>
        <dbReference type="EMBL" id="MFC6867717.1"/>
    </source>
</evidence>
<dbReference type="RefSeq" id="WP_345400474.1">
    <property type="nucleotide sequence ID" value="NZ_BAABLA010000100.1"/>
</dbReference>
<protein>
    <submittedName>
        <fullName evidence="1">Uncharacterized protein</fullName>
    </submittedName>
</protein>
<keyword evidence="2" id="KW-1185">Reference proteome</keyword>
<dbReference type="Proteomes" id="UP001596337">
    <property type="component" value="Unassembled WGS sequence"/>
</dbReference>
<name>A0ABW2BXF7_9PSEU</name>
<gene>
    <name evidence="1" type="ORF">ACFQGD_11215</name>
</gene>
<sequence length="80" mass="9055">MNEAFNAGMKALREHMAREVEKAPVPPDDVLARTITRRDVQQYDVYFIWGPGRDIASRTDCGHGYYLTDSCPCCDADDDN</sequence>
<comment type="caution">
    <text evidence="1">The sequence shown here is derived from an EMBL/GenBank/DDBJ whole genome shotgun (WGS) entry which is preliminary data.</text>
</comment>
<evidence type="ECO:0000313" key="2">
    <source>
        <dbReference type="Proteomes" id="UP001596337"/>
    </source>
</evidence>
<accession>A0ABW2BXF7</accession>
<organism evidence="1 2">
    <name type="scientific">Haloechinothrix salitolerans</name>
    <dbReference type="NCBI Taxonomy" id="926830"/>
    <lineage>
        <taxon>Bacteria</taxon>
        <taxon>Bacillati</taxon>
        <taxon>Actinomycetota</taxon>
        <taxon>Actinomycetes</taxon>
        <taxon>Pseudonocardiales</taxon>
        <taxon>Pseudonocardiaceae</taxon>
        <taxon>Haloechinothrix</taxon>
    </lineage>
</organism>